<accession>A0A7R9YUU8</accession>
<dbReference type="AlphaFoldDB" id="A0A7R9YUU8"/>
<sequence length="99" mass="10712">MPSCRHVPDGALMGPEITKLLEDRALRILLAPQACCAVGQVDVELLGTLNNRLALHCRYVVCNLTSIAPVVHEQQLQVLHVGHQELLEAVGADVTRLGV</sequence>
<name>A0A7R9YUU8_9CHLO</name>
<organism evidence="1">
    <name type="scientific">Chlamydomonas euryale</name>
    <dbReference type="NCBI Taxonomy" id="1486919"/>
    <lineage>
        <taxon>Eukaryota</taxon>
        <taxon>Viridiplantae</taxon>
        <taxon>Chlorophyta</taxon>
        <taxon>core chlorophytes</taxon>
        <taxon>Chlorophyceae</taxon>
        <taxon>CS clade</taxon>
        <taxon>Chlamydomonadales</taxon>
        <taxon>Chlamydomonadaceae</taxon>
        <taxon>Chlamydomonas</taxon>
    </lineage>
</organism>
<protein>
    <submittedName>
        <fullName evidence="1">Uncharacterized protein</fullName>
    </submittedName>
</protein>
<gene>
    <name evidence="1" type="ORF">CEUR00632_LOCUS9465</name>
</gene>
<evidence type="ECO:0000313" key="1">
    <source>
        <dbReference type="EMBL" id="CAD8289426.1"/>
    </source>
</evidence>
<dbReference type="EMBL" id="HBEC01020235">
    <property type="protein sequence ID" value="CAD8289426.1"/>
    <property type="molecule type" value="Transcribed_RNA"/>
</dbReference>
<reference evidence="1" key="1">
    <citation type="submission" date="2021-01" db="EMBL/GenBank/DDBJ databases">
        <authorList>
            <person name="Corre E."/>
            <person name="Pelletier E."/>
            <person name="Niang G."/>
            <person name="Scheremetjew M."/>
            <person name="Finn R."/>
            <person name="Kale V."/>
            <person name="Holt S."/>
            <person name="Cochrane G."/>
            <person name="Meng A."/>
            <person name="Brown T."/>
            <person name="Cohen L."/>
        </authorList>
    </citation>
    <scope>NUCLEOTIDE SEQUENCE</scope>
    <source>
        <strain evidence="1">CCMP219</strain>
    </source>
</reference>
<proteinExistence type="predicted"/>